<feature type="region of interest" description="Disordered" evidence="1">
    <location>
        <begin position="908"/>
        <end position="1095"/>
    </location>
</feature>
<accession>A0AAD9S7Q8</accession>
<reference evidence="3" key="1">
    <citation type="submission" date="2023-06" db="EMBL/GenBank/DDBJ databases">
        <authorList>
            <person name="Noh H."/>
        </authorList>
    </citation>
    <scope>NUCLEOTIDE SEQUENCE</scope>
    <source>
        <strain evidence="3">DUCC20226</strain>
    </source>
</reference>
<feature type="region of interest" description="Disordered" evidence="1">
    <location>
        <begin position="381"/>
        <end position="845"/>
    </location>
</feature>
<feature type="compositionally biased region" description="Basic and acidic residues" evidence="1">
    <location>
        <begin position="1363"/>
        <end position="1374"/>
    </location>
</feature>
<feature type="compositionally biased region" description="Pro residues" evidence="1">
    <location>
        <begin position="913"/>
        <end position="922"/>
    </location>
</feature>
<dbReference type="PANTHER" id="PTHR28535">
    <property type="entry name" value="ZINC FINGER GRF-TYPE CONTAINING 1"/>
    <property type="match status" value="1"/>
</dbReference>
<feature type="compositionally biased region" description="Basic and acidic residues" evidence="1">
    <location>
        <begin position="834"/>
        <end position="845"/>
    </location>
</feature>
<proteinExistence type="predicted"/>
<dbReference type="Proteomes" id="UP001265746">
    <property type="component" value="Unassembled WGS sequence"/>
</dbReference>
<feature type="region of interest" description="Disordered" evidence="1">
    <location>
        <begin position="1330"/>
        <end position="1374"/>
    </location>
</feature>
<feature type="compositionally biased region" description="Polar residues" evidence="1">
    <location>
        <begin position="1271"/>
        <end position="1285"/>
    </location>
</feature>
<feature type="region of interest" description="Disordered" evidence="1">
    <location>
        <begin position="107"/>
        <end position="196"/>
    </location>
</feature>
<name>A0AAD9S7Q8_PHOAM</name>
<gene>
    <name evidence="3" type="ORF">N8I77_010633</name>
</gene>
<feature type="compositionally biased region" description="Polar residues" evidence="1">
    <location>
        <begin position="303"/>
        <end position="312"/>
    </location>
</feature>
<feature type="compositionally biased region" description="Basic and acidic residues" evidence="1">
    <location>
        <begin position="416"/>
        <end position="442"/>
    </location>
</feature>
<feature type="compositionally biased region" description="Low complexity" evidence="1">
    <location>
        <begin position="107"/>
        <end position="116"/>
    </location>
</feature>
<dbReference type="GO" id="GO:0005634">
    <property type="term" value="C:nucleus"/>
    <property type="evidence" value="ECO:0007669"/>
    <property type="project" value="TreeGrafter"/>
</dbReference>
<feature type="compositionally biased region" description="Polar residues" evidence="1">
    <location>
        <begin position="1062"/>
        <end position="1093"/>
    </location>
</feature>
<feature type="compositionally biased region" description="Polar residues" evidence="1">
    <location>
        <begin position="284"/>
        <end position="295"/>
    </location>
</feature>
<feature type="compositionally biased region" description="Basic and acidic residues" evidence="1">
    <location>
        <begin position="452"/>
        <end position="477"/>
    </location>
</feature>
<feature type="compositionally biased region" description="Basic and acidic residues" evidence="1">
    <location>
        <begin position="175"/>
        <end position="189"/>
    </location>
</feature>
<dbReference type="Pfam" id="PF10382">
    <property type="entry name" value="ZGRF1-like_N"/>
    <property type="match status" value="1"/>
</dbReference>
<feature type="region of interest" description="Disordered" evidence="1">
    <location>
        <begin position="1110"/>
        <end position="1250"/>
    </location>
</feature>
<dbReference type="GO" id="GO:0006302">
    <property type="term" value="P:double-strand break repair"/>
    <property type="evidence" value="ECO:0007669"/>
    <property type="project" value="TreeGrafter"/>
</dbReference>
<feature type="region of interest" description="Disordered" evidence="1">
    <location>
        <begin position="1271"/>
        <end position="1316"/>
    </location>
</feature>
<feature type="compositionally biased region" description="Polar residues" evidence="1">
    <location>
        <begin position="1142"/>
        <end position="1152"/>
    </location>
</feature>
<feature type="compositionally biased region" description="Basic residues" evidence="1">
    <location>
        <begin position="790"/>
        <end position="800"/>
    </location>
</feature>
<evidence type="ECO:0000313" key="4">
    <source>
        <dbReference type="Proteomes" id="UP001265746"/>
    </source>
</evidence>
<protein>
    <recommendedName>
        <fullName evidence="2">5'-3' DNA helicase ZGRF1-like N-terminal domain-containing protein</fullName>
    </recommendedName>
</protein>
<evidence type="ECO:0000256" key="1">
    <source>
        <dbReference type="SAM" id="MobiDB-lite"/>
    </source>
</evidence>
<feature type="compositionally biased region" description="Polar residues" evidence="1">
    <location>
        <begin position="986"/>
        <end position="1004"/>
    </location>
</feature>
<organism evidence="3 4">
    <name type="scientific">Phomopsis amygdali</name>
    <name type="common">Fusicoccum amygdali</name>
    <dbReference type="NCBI Taxonomy" id="1214568"/>
    <lineage>
        <taxon>Eukaryota</taxon>
        <taxon>Fungi</taxon>
        <taxon>Dikarya</taxon>
        <taxon>Ascomycota</taxon>
        <taxon>Pezizomycotina</taxon>
        <taxon>Sordariomycetes</taxon>
        <taxon>Sordariomycetidae</taxon>
        <taxon>Diaporthales</taxon>
        <taxon>Diaporthaceae</taxon>
        <taxon>Diaporthe</taxon>
    </lineage>
</organism>
<dbReference type="GO" id="GO:0035861">
    <property type="term" value="C:site of double-strand break"/>
    <property type="evidence" value="ECO:0007669"/>
    <property type="project" value="TreeGrafter"/>
</dbReference>
<feature type="compositionally biased region" description="Basic residues" evidence="1">
    <location>
        <begin position="683"/>
        <end position="696"/>
    </location>
</feature>
<feature type="region of interest" description="Disordered" evidence="1">
    <location>
        <begin position="210"/>
        <end position="255"/>
    </location>
</feature>
<keyword evidence="4" id="KW-1185">Reference proteome</keyword>
<dbReference type="InterPro" id="IPR052800">
    <property type="entry name" value="DNA_Repair_Helicase_ZGRF1"/>
</dbReference>
<dbReference type="InterPro" id="IPR018838">
    <property type="entry name" value="ZGRF1-like_N"/>
</dbReference>
<comment type="caution">
    <text evidence="3">The sequence shown here is derived from an EMBL/GenBank/DDBJ whole genome shotgun (WGS) entry which is preliminary data.</text>
</comment>
<feature type="compositionally biased region" description="Basic and acidic residues" evidence="1">
    <location>
        <begin position="927"/>
        <end position="940"/>
    </location>
</feature>
<dbReference type="EMBL" id="JAUJFL010000006">
    <property type="protein sequence ID" value="KAK2601163.1"/>
    <property type="molecule type" value="Genomic_DNA"/>
</dbReference>
<evidence type="ECO:0000313" key="3">
    <source>
        <dbReference type="EMBL" id="KAK2601163.1"/>
    </source>
</evidence>
<feature type="compositionally biased region" description="Low complexity" evidence="1">
    <location>
        <begin position="1307"/>
        <end position="1316"/>
    </location>
</feature>
<evidence type="ECO:0000259" key="2">
    <source>
        <dbReference type="Pfam" id="PF10382"/>
    </source>
</evidence>
<feature type="region of interest" description="Disordered" evidence="1">
    <location>
        <begin position="273"/>
        <end position="366"/>
    </location>
</feature>
<feature type="compositionally biased region" description="Basic and acidic residues" evidence="1">
    <location>
        <begin position="1117"/>
        <end position="1133"/>
    </location>
</feature>
<feature type="compositionally biased region" description="Polar residues" evidence="1">
    <location>
        <begin position="714"/>
        <end position="725"/>
    </location>
</feature>
<feature type="compositionally biased region" description="Polar residues" evidence="1">
    <location>
        <begin position="1042"/>
        <end position="1053"/>
    </location>
</feature>
<feature type="compositionally biased region" description="Basic and acidic residues" evidence="1">
    <location>
        <begin position="522"/>
        <end position="534"/>
    </location>
</feature>
<dbReference type="PANTHER" id="PTHR28535:SF1">
    <property type="entry name" value="PROTEIN ZGRF1"/>
    <property type="match status" value="1"/>
</dbReference>
<feature type="compositionally biased region" description="Polar residues" evidence="1">
    <location>
        <begin position="588"/>
        <end position="611"/>
    </location>
</feature>
<feature type="domain" description="5'-3' DNA helicase ZGRF1-like N-terminal" evidence="2">
    <location>
        <begin position="11"/>
        <end position="92"/>
    </location>
</feature>
<sequence length="1374" mass="150030">MSSSAPSTATVLEFRCLFTHDLRRKQKRWQDGRLKYHSFNARVMVYDERGNSVGDMHWHGDYDFGEGEEVQLERGGVIVQVEELVERRETDLSELVDKRLQEKQQRQLQQLARSAAPSAMLPRSLPRPAAIAPDRVPPRHRPLHHVIGTPTGHHGKALVPKESPFEQRQQAAESPDDRAAKRRRFDDPPPSKSGYATALFGQSLTLSATPTSSLAAIRRTRPEPSSDPPVESDTQGSRENPQPVRRERMQPSRRLNQSGYAQSLFGQTLTLSHAPVSSVPPTPQSRNNPASSPTLNEAREGPQETNRPSTQERPILSRHPNQLGDKPRSALLSEQDSMNDRRAKGSARPKAPEENVSLSRRHQAEPIAQMLPADVDVIEIDDPDPIASPPIRQPRAEKRISTALQNQNDVGLPKVAAERGSMHHKDLVRPKKRQNLEDDRGTKPGRKKGHEKTKTAETSASRDRPSNANPERTDSATHQKAARAPDLTRKSEMPVTELRIKSSRKRGLLMISDAPKTKKPRRQAEESSKCHSRDMDDDDPFRSPSPQSAGSNGKVRAVGKSAEPGELEEGSLQRKISTELGEDDDPFRSTSPADQVNTTVQDMSNAGSENNVGKELASAHQFPNHPESPPKARYDPYRIPSSPVEREPSPRASSPATKLPAANNGLGRGIGDGILAPVDKNKRLGKIKQQRHARRKVVSDDDDEYDAEPPLSILKQTESRPSVEQSVGPRLNGVAPKKQLKPRKATDRKGNAEEEVFNVGSDDDQPKIARKTRGQDKQTSVESEEDGQPTRRRKSLRQRQTRSAAYEEPSPLPSEQDGSEEEVPRNRHKAKTSKASEDRPRLERIKKNVKSRELIGFNLAALNAPLGLRGIGMPFSILSSPVTDSIQRRVSNHSAVDTALHRAASEWDIQMSPPSPNFPAPPLETNAEVKRASPAEETPDHVTLAPSEPHHVQDRPGNPKRTENCASGKSDAPAVNPLSPLPVDNDQISDTAAPSSKEMTSREQPTAIKSRLTAQRQRATAPMPQDNTAKVPAERTLPSLDQPMQNHPSTIRMRSSPGVKGGTSNSTISGVSTKSTTVSQPSLAPATELTTPTGRPLQERSHAVNHHLSLTGQAIGDKTEAQIEKPDPAKRMPADLPADTTAKPQPDTSFDQQKPGIRRQLSIVEPAHAQGVLTKDTSNGAEGDHSISEHASAALSPSDGSIPALNRQASATGDQPTLPVATTAGKLDSDPAPARPIQQPKAIGLRRQTSAPRRINNLAVKLPLQAGAIEASSTDAHPKTASNARIANPASRGRKAALASDAAGKVPQRMLPPTQPMMMLPISTADLAMTPIEQPPKEPERPKKKMTFPGFQSAKSDGPWSREAFDLLESGRPE</sequence>